<evidence type="ECO:0000313" key="2">
    <source>
        <dbReference type="EMBL" id="CAK9226070.1"/>
    </source>
</evidence>
<sequence length="70" mass="7935">MLPWWRVKSDKFSILMCAVRAILCIFASSSMSECTFSSASNTRSNKRSGLHPSTLNVLLFLHSNQDLDRK</sequence>
<dbReference type="SUPFAM" id="SSF53098">
    <property type="entry name" value="Ribonuclease H-like"/>
    <property type="match status" value="1"/>
</dbReference>
<evidence type="ECO:0000259" key="1">
    <source>
        <dbReference type="Pfam" id="PF05699"/>
    </source>
</evidence>
<dbReference type="Pfam" id="PF05699">
    <property type="entry name" value="Dimer_Tnp_hAT"/>
    <property type="match status" value="1"/>
</dbReference>
<name>A0ABP0UNH0_9BRYO</name>
<gene>
    <name evidence="2" type="ORF">CSSPTR1EN2_LOCUS18055</name>
</gene>
<accession>A0ABP0UNH0</accession>
<feature type="domain" description="HAT C-terminal dimerisation" evidence="1">
    <location>
        <begin position="2"/>
        <end position="64"/>
    </location>
</feature>
<keyword evidence="3" id="KW-1185">Reference proteome</keyword>
<organism evidence="2 3">
    <name type="scientific">Sphagnum troendelagicum</name>
    <dbReference type="NCBI Taxonomy" id="128251"/>
    <lineage>
        <taxon>Eukaryota</taxon>
        <taxon>Viridiplantae</taxon>
        <taxon>Streptophyta</taxon>
        <taxon>Embryophyta</taxon>
        <taxon>Bryophyta</taxon>
        <taxon>Sphagnophytina</taxon>
        <taxon>Sphagnopsida</taxon>
        <taxon>Sphagnales</taxon>
        <taxon>Sphagnaceae</taxon>
        <taxon>Sphagnum</taxon>
    </lineage>
</organism>
<dbReference type="EMBL" id="OZ019897">
    <property type="protein sequence ID" value="CAK9226070.1"/>
    <property type="molecule type" value="Genomic_DNA"/>
</dbReference>
<dbReference type="Proteomes" id="UP001497512">
    <property type="component" value="Chromosome 5"/>
</dbReference>
<protein>
    <recommendedName>
        <fullName evidence="1">HAT C-terminal dimerisation domain-containing protein</fullName>
    </recommendedName>
</protein>
<proteinExistence type="predicted"/>
<evidence type="ECO:0000313" key="3">
    <source>
        <dbReference type="Proteomes" id="UP001497512"/>
    </source>
</evidence>
<dbReference type="InterPro" id="IPR012337">
    <property type="entry name" value="RNaseH-like_sf"/>
</dbReference>
<reference evidence="2" key="1">
    <citation type="submission" date="2024-02" db="EMBL/GenBank/DDBJ databases">
        <authorList>
            <consortium name="ELIXIR-Norway"/>
            <consortium name="Elixir Norway"/>
        </authorList>
    </citation>
    <scope>NUCLEOTIDE SEQUENCE</scope>
</reference>
<dbReference type="InterPro" id="IPR008906">
    <property type="entry name" value="HATC_C_dom"/>
</dbReference>